<name>A0ABD0UN22_DENTH</name>
<evidence type="ECO:0008006" key="3">
    <source>
        <dbReference type="Google" id="ProtNLM"/>
    </source>
</evidence>
<sequence length="306" mass="34312">MPEYAQSISSVLPSNYCAKIQEIISTTIDRYKWVFLKKFRVETLTQTLLCRPSLRALRAIFLGRELQQAASSLERALMRTPLFQMKSQHCGASLGHCGAQSLFDNVAALKHSALRHSVFVLTRCGAISRRLWCPALCRSVLDGARVMMSLIKISWFRSRGSSGSLVYLVRGGSRPNLTEVSLSTTMGCVVQGYLVDLGFDVIREHTGSNHDRNLMVQFGGESLSSEGPGHNSLPVMSFGGKTAGYRIHATSLMTRDYLRMNPRDILDQILALYELKHYTFAKWLTTTILRQSKRDQITQSHSSIFL</sequence>
<keyword evidence="2" id="KW-1185">Reference proteome</keyword>
<evidence type="ECO:0000313" key="1">
    <source>
        <dbReference type="EMBL" id="KAL0913955.1"/>
    </source>
</evidence>
<dbReference type="Proteomes" id="UP001552299">
    <property type="component" value="Unassembled WGS sequence"/>
</dbReference>
<proteinExistence type="predicted"/>
<organism evidence="1 2">
    <name type="scientific">Dendrobium thyrsiflorum</name>
    <name type="common">Pinecone-like raceme dendrobium</name>
    <name type="synonym">Orchid</name>
    <dbReference type="NCBI Taxonomy" id="117978"/>
    <lineage>
        <taxon>Eukaryota</taxon>
        <taxon>Viridiplantae</taxon>
        <taxon>Streptophyta</taxon>
        <taxon>Embryophyta</taxon>
        <taxon>Tracheophyta</taxon>
        <taxon>Spermatophyta</taxon>
        <taxon>Magnoliopsida</taxon>
        <taxon>Liliopsida</taxon>
        <taxon>Asparagales</taxon>
        <taxon>Orchidaceae</taxon>
        <taxon>Epidendroideae</taxon>
        <taxon>Malaxideae</taxon>
        <taxon>Dendrobiinae</taxon>
        <taxon>Dendrobium</taxon>
    </lineage>
</organism>
<dbReference type="EMBL" id="JANQDX010000013">
    <property type="protein sequence ID" value="KAL0913955.1"/>
    <property type="molecule type" value="Genomic_DNA"/>
</dbReference>
<gene>
    <name evidence="1" type="ORF">M5K25_017450</name>
</gene>
<comment type="caution">
    <text evidence="1">The sequence shown here is derived from an EMBL/GenBank/DDBJ whole genome shotgun (WGS) entry which is preliminary data.</text>
</comment>
<dbReference type="AlphaFoldDB" id="A0ABD0UN22"/>
<evidence type="ECO:0000313" key="2">
    <source>
        <dbReference type="Proteomes" id="UP001552299"/>
    </source>
</evidence>
<accession>A0ABD0UN22</accession>
<reference evidence="1 2" key="1">
    <citation type="journal article" date="2024" name="Plant Biotechnol. J.">
        <title>Dendrobium thyrsiflorum genome and its molecular insights into genes involved in important horticultural traits.</title>
        <authorList>
            <person name="Chen B."/>
            <person name="Wang J.Y."/>
            <person name="Zheng P.J."/>
            <person name="Li K.L."/>
            <person name="Liang Y.M."/>
            <person name="Chen X.F."/>
            <person name="Zhang C."/>
            <person name="Zhao X."/>
            <person name="He X."/>
            <person name="Zhang G.Q."/>
            <person name="Liu Z.J."/>
            <person name="Xu Q."/>
        </authorList>
    </citation>
    <scope>NUCLEOTIDE SEQUENCE [LARGE SCALE GENOMIC DNA]</scope>
    <source>
        <strain evidence="1">GZMU011</strain>
    </source>
</reference>
<protein>
    <recommendedName>
        <fullName evidence="3">DNA-directed RNA polymerase</fullName>
    </recommendedName>
</protein>